<dbReference type="Pfam" id="PF00571">
    <property type="entry name" value="CBS"/>
    <property type="match status" value="2"/>
</dbReference>
<dbReference type="GO" id="GO:0005886">
    <property type="term" value="C:plasma membrane"/>
    <property type="evidence" value="ECO:0007669"/>
    <property type="project" value="UniProtKB-SubCell"/>
</dbReference>
<keyword evidence="3 9" id="KW-0812">Transmembrane</keyword>
<dbReference type="SMART" id="SM01091">
    <property type="entry name" value="CorC_HlyC"/>
    <property type="match status" value="1"/>
</dbReference>
<reference evidence="13 14" key="1">
    <citation type="submission" date="2017-05" db="EMBL/GenBank/DDBJ databases">
        <title>De novo genome assembly of Deniococcus indicus strain DR1.</title>
        <authorList>
            <person name="Chauhan D."/>
            <person name="Yennamalli R.M."/>
            <person name="Priyadarshini R."/>
        </authorList>
    </citation>
    <scope>NUCLEOTIDE SEQUENCE [LARGE SCALE GENOMIC DNA]</scope>
    <source>
        <strain evidence="13 14">DR1</strain>
    </source>
</reference>
<dbReference type="InterPro" id="IPR044751">
    <property type="entry name" value="Ion_transp-like_CBS"/>
</dbReference>
<feature type="transmembrane region" description="Helical" evidence="10">
    <location>
        <begin position="143"/>
        <end position="163"/>
    </location>
</feature>
<dbReference type="PANTHER" id="PTHR43099:SF4">
    <property type="entry name" value="INTEGRAL MEMBRANE PROTEIN"/>
    <property type="match status" value="1"/>
</dbReference>
<dbReference type="Proteomes" id="UP000197208">
    <property type="component" value="Unassembled WGS sequence"/>
</dbReference>
<feature type="domain" description="CBS" evidence="11">
    <location>
        <begin position="219"/>
        <end position="283"/>
    </location>
</feature>
<evidence type="ECO:0000259" key="12">
    <source>
        <dbReference type="PROSITE" id="PS51846"/>
    </source>
</evidence>
<keyword evidence="5 9" id="KW-1133">Transmembrane helix</keyword>
<accession>A0A246BLJ3</accession>
<dbReference type="GO" id="GO:0050660">
    <property type="term" value="F:flavin adenine dinucleotide binding"/>
    <property type="evidence" value="ECO:0007669"/>
    <property type="project" value="InterPro"/>
</dbReference>
<dbReference type="RefSeq" id="WP_088248544.1">
    <property type="nucleotide sequence ID" value="NZ_NHMK01000012.1"/>
</dbReference>
<dbReference type="InterPro" id="IPR016169">
    <property type="entry name" value="FAD-bd_PCMH_sub2"/>
</dbReference>
<evidence type="ECO:0000256" key="9">
    <source>
        <dbReference type="PROSITE-ProRule" id="PRU01193"/>
    </source>
</evidence>
<keyword evidence="6 8" id="KW-0129">CBS domain</keyword>
<dbReference type="InterPro" id="IPR046342">
    <property type="entry name" value="CBS_dom_sf"/>
</dbReference>
<keyword evidence="14" id="KW-1185">Reference proteome</keyword>
<name>A0A246BLJ3_9DEIO</name>
<dbReference type="InterPro" id="IPR000644">
    <property type="entry name" value="CBS_dom"/>
</dbReference>
<dbReference type="InterPro" id="IPR005170">
    <property type="entry name" value="Transptr-assoc_dom"/>
</dbReference>
<proteinExistence type="predicted"/>
<keyword evidence="4" id="KW-0677">Repeat</keyword>
<dbReference type="Gene3D" id="3.30.465.10">
    <property type="match status" value="1"/>
</dbReference>
<dbReference type="SUPFAM" id="SSF54631">
    <property type="entry name" value="CBS-domain pair"/>
    <property type="match status" value="1"/>
</dbReference>
<dbReference type="Gene3D" id="3.10.580.10">
    <property type="entry name" value="CBS-domain"/>
    <property type="match status" value="1"/>
</dbReference>
<comment type="caution">
    <text evidence="13">The sequence shown here is derived from an EMBL/GenBank/DDBJ whole genome shotgun (WGS) entry which is preliminary data.</text>
</comment>
<dbReference type="InterPro" id="IPR036318">
    <property type="entry name" value="FAD-bd_PCMH-like_sf"/>
</dbReference>
<evidence type="ECO:0000256" key="7">
    <source>
        <dbReference type="ARBA" id="ARBA00023136"/>
    </source>
</evidence>
<evidence type="ECO:0000256" key="10">
    <source>
        <dbReference type="SAM" id="Phobius"/>
    </source>
</evidence>
<protein>
    <submittedName>
        <fullName evidence="13">Hemolysin</fullName>
    </submittedName>
</protein>
<evidence type="ECO:0000313" key="13">
    <source>
        <dbReference type="EMBL" id="OWL96162.1"/>
    </source>
</evidence>
<feature type="transmembrane region" description="Helical" evidence="10">
    <location>
        <begin position="62"/>
        <end position="80"/>
    </location>
</feature>
<evidence type="ECO:0000256" key="4">
    <source>
        <dbReference type="ARBA" id="ARBA00022737"/>
    </source>
</evidence>
<evidence type="ECO:0000256" key="6">
    <source>
        <dbReference type="ARBA" id="ARBA00023122"/>
    </source>
</evidence>
<dbReference type="Pfam" id="PF03471">
    <property type="entry name" value="CorC_HlyC"/>
    <property type="match status" value="1"/>
</dbReference>
<evidence type="ECO:0000256" key="2">
    <source>
        <dbReference type="ARBA" id="ARBA00022475"/>
    </source>
</evidence>
<dbReference type="SUPFAM" id="SSF56176">
    <property type="entry name" value="FAD-binding/transporter-associated domain-like"/>
    <property type="match status" value="1"/>
</dbReference>
<dbReference type="OrthoDB" id="9798188at2"/>
<keyword evidence="2" id="KW-1003">Cell membrane</keyword>
<feature type="domain" description="CBS" evidence="11">
    <location>
        <begin position="287"/>
        <end position="344"/>
    </location>
</feature>
<comment type="subcellular location">
    <subcellularLocation>
        <location evidence="1">Cell membrane</location>
        <topology evidence="1">Multi-pass membrane protein</topology>
    </subcellularLocation>
</comment>
<feature type="transmembrane region" description="Helical" evidence="10">
    <location>
        <begin position="100"/>
        <end position="122"/>
    </location>
</feature>
<dbReference type="Pfam" id="PF01595">
    <property type="entry name" value="CNNM"/>
    <property type="match status" value="1"/>
</dbReference>
<gene>
    <name evidence="13" type="ORF">CBQ26_10260</name>
</gene>
<feature type="domain" description="CNNM transmembrane" evidence="12">
    <location>
        <begin position="1"/>
        <end position="200"/>
    </location>
</feature>
<evidence type="ECO:0000256" key="3">
    <source>
        <dbReference type="ARBA" id="ARBA00022692"/>
    </source>
</evidence>
<feature type="transmembrane region" description="Helical" evidence="10">
    <location>
        <begin position="6"/>
        <end position="26"/>
    </location>
</feature>
<organism evidence="13 14">
    <name type="scientific">Deinococcus indicus</name>
    <dbReference type="NCBI Taxonomy" id="223556"/>
    <lineage>
        <taxon>Bacteria</taxon>
        <taxon>Thermotogati</taxon>
        <taxon>Deinococcota</taxon>
        <taxon>Deinococci</taxon>
        <taxon>Deinococcales</taxon>
        <taxon>Deinococcaceae</taxon>
        <taxon>Deinococcus</taxon>
    </lineage>
</organism>
<evidence type="ECO:0000259" key="11">
    <source>
        <dbReference type="PROSITE" id="PS51371"/>
    </source>
</evidence>
<dbReference type="InterPro" id="IPR002550">
    <property type="entry name" value="CNNM"/>
</dbReference>
<dbReference type="PROSITE" id="PS51371">
    <property type="entry name" value="CBS"/>
    <property type="match status" value="2"/>
</dbReference>
<evidence type="ECO:0000256" key="1">
    <source>
        <dbReference type="ARBA" id="ARBA00004651"/>
    </source>
</evidence>
<dbReference type="InterPro" id="IPR051676">
    <property type="entry name" value="UPF0053_domain"/>
</dbReference>
<dbReference type="EMBL" id="NHMK01000012">
    <property type="protein sequence ID" value="OWL96162.1"/>
    <property type="molecule type" value="Genomic_DNA"/>
</dbReference>
<dbReference type="CDD" id="cd04590">
    <property type="entry name" value="CBS_pair_CorC_HlyC_assoc"/>
    <property type="match status" value="1"/>
</dbReference>
<dbReference type="AlphaFoldDB" id="A0A246BLJ3"/>
<dbReference type="PANTHER" id="PTHR43099">
    <property type="entry name" value="UPF0053 PROTEIN YRKA"/>
    <property type="match status" value="1"/>
</dbReference>
<keyword evidence="7 9" id="KW-0472">Membrane</keyword>
<evidence type="ECO:0000256" key="8">
    <source>
        <dbReference type="PROSITE-ProRule" id="PRU00703"/>
    </source>
</evidence>
<dbReference type="PROSITE" id="PS51846">
    <property type="entry name" value="CNNM"/>
    <property type="match status" value="1"/>
</dbReference>
<evidence type="ECO:0000313" key="14">
    <source>
        <dbReference type="Proteomes" id="UP000197208"/>
    </source>
</evidence>
<evidence type="ECO:0000256" key="5">
    <source>
        <dbReference type="ARBA" id="ARBA00022989"/>
    </source>
</evidence>
<sequence length="435" mass="47102">MSALIPALVILLMVALNALYVAAEFATVGSRRSRVQEAAEGGNRTAAALLAILQDPKKIDTYVAACQIGITISSLVAGAYGQSQLTPLFTPLLGAVGGEIAATVTVLILVTSLQVVLGELLPKTVALRYPERLALATLRPMQLSLLLFRPLIALFNGTAFAILRAAKMNTEHSHAHVHSPEELQDLYRESADGGLIDASEREMLSGVLNVEDRVVREIMTPRTRVLAVPVSLSVRDALERLAPSAYSRFPVTAATSEMGGEDIVGVVHLRSLYLSAERAPHATVQSVMRDPLVVAEVMPVPDLWRRLRDSGRHSAVVVNEYGSVSGFVTLEDALEEIFGELQDEFDQEEEPISVQGDRVTVRGDVLIDVLNGRFDLDLPTDEVDTVSGLIWQELGRLPQPGDEVSVLPGDLIFRVDAMERRAVKRASFTLTGESA</sequence>